<dbReference type="Proteomes" id="UP000555393">
    <property type="component" value="Unassembled WGS sequence"/>
</dbReference>
<reference evidence="1 2" key="1">
    <citation type="submission" date="2020-08" db="EMBL/GenBank/DDBJ databases">
        <title>Genomic Encyclopedia of Type Strains, Phase IV (KMG-IV): sequencing the most valuable type-strain genomes for metagenomic binning, comparative biology and taxonomic classification.</title>
        <authorList>
            <person name="Goeker M."/>
        </authorList>
    </citation>
    <scope>NUCLEOTIDE SEQUENCE [LARGE SCALE GENOMIC DNA]</scope>
    <source>
        <strain evidence="1 2">DSM 22336</strain>
    </source>
</reference>
<proteinExistence type="predicted"/>
<dbReference type="AlphaFoldDB" id="A0A841LVX1"/>
<sequence length="61" mass="7301">MSEEKKVMTSKGMDEHWCMHNGCKKWGSFGFRGRYGQLWFCLDHRIKGDEETEHNKVFIAY</sequence>
<accession>A0A841LVX1</accession>
<evidence type="ECO:0000313" key="1">
    <source>
        <dbReference type="EMBL" id="MBB6262515.1"/>
    </source>
</evidence>
<evidence type="ECO:0000313" key="2">
    <source>
        <dbReference type="Proteomes" id="UP000555393"/>
    </source>
</evidence>
<name>A0A841LVX1_9HYPH</name>
<dbReference type="EMBL" id="JACIIU010000037">
    <property type="protein sequence ID" value="MBB6262515.1"/>
    <property type="molecule type" value="Genomic_DNA"/>
</dbReference>
<dbReference type="InterPro" id="IPR043822">
    <property type="entry name" value="EsV_1_7_cys"/>
</dbReference>
<protein>
    <submittedName>
        <fullName evidence="1">Uncharacterized protein</fullName>
    </submittedName>
</protein>
<dbReference type="Pfam" id="PF19114">
    <property type="entry name" value="EsV_1_7_cys"/>
    <property type="match status" value="1"/>
</dbReference>
<organism evidence="1 2">
    <name type="scientific">Paenochrobactrum gallinarii</name>
    <dbReference type="NCBI Taxonomy" id="643673"/>
    <lineage>
        <taxon>Bacteria</taxon>
        <taxon>Pseudomonadati</taxon>
        <taxon>Pseudomonadota</taxon>
        <taxon>Alphaproteobacteria</taxon>
        <taxon>Hyphomicrobiales</taxon>
        <taxon>Brucellaceae</taxon>
        <taxon>Paenochrobactrum</taxon>
    </lineage>
</organism>
<keyword evidence="2" id="KW-1185">Reference proteome</keyword>
<gene>
    <name evidence="1" type="ORF">FHS77_003091</name>
</gene>
<comment type="caution">
    <text evidence="1">The sequence shown here is derived from an EMBL/GenBank/DDBJ whole genome shotgun (WGS) entry which is preliminary data.</text>
</comment>
<dbReference type="RefSeq" id="WP_184224760.1">
    <property type="nucleotide sequence ID" value="NZ_JACIIU010000037.1"/>
</dbReference>